<name>A0A480ACX3_9CYAN</name>
<gene>
    <name evidence="2" type="ORF">NIES80_24850</name>
</gene>
<keyword evidence="2" id="KW-0489">Methyltransferase</keyword>
<dbReference type="EMBL" id="BJCF01000027">
    <property type="protein sequence ID" value="GCL42777.1"/>
    <property type="molecule type" value="Genomic_DNA"/>
</dbReference>
<dbReference type="Gene3D" id="3.40.50.150">
    <property type="entry name" value="Vaccinia Virus protein VP39"/>
    <property type="match status" value="1"/>
</dbReference>
<dbReference type="InterPro" id="IPR053188">
    <property type="entry name" value="FkbM_Methyltransferase"/>
</dbReference>
<dbReference type="RefSeq" id="WP_137908341.1">
    <property type="nucleotide sequence ID" value="NZ_BJCF01000027.1"/>
</dbReference>
<dbReference type="AlphaFoldDB" id="A0A480ACX3"/>
<dbReference type="GO" id="GO:0008171">
    <property type="term" value="F:O-methyltransferase activity"/>
    <property type="evidence" value="ECO:0007669"/>
    <property type="project" value="TreeGrafter"/>
</dbReference>
<organism evidence="2 3">
    <name type="scientific">Dolichospermum planctonicum</name>
    <dbReference type="NCBI Taxonomy" id="136072"/>
    <lineage>
        <taxon>Bacteria</taxon>
        <taxon>Bacillati</taxon>
        <taxon>Cyanobacteriota</taxon>
        <taxon>Cyanophyceae</taxon>
        <taxon>Nostocales</taxon>
        <taxon>Aphanizomenonaceae</taxon>
        <taxon>Dolichospermum</taxon>
    </lineage>
</organism>
<evidence type="ECO:0000259" key="1">
    <source>
        <dbReference type="Pfam" id="PF05050"/>
    </source>
</evidence>
<dbReference type="OrthoDB" id="423019at2"/>
<feature type="domain" description="Methyltransferase FkbM" evidence="1">
    <location>
        <begin position="72"/>
        <end position="243"/>
    </location>
</feature>
<sequence>MKQLLRSLIHRLGFEPLHYTDDEFLQAILKTYNELRLSPDKKQHYSLSLLHIASLYHLKQSLQLNKIDLLIDVGANRGQFALDARRTGYKGEIISFEPIAAHQEYLNILAAKDNKWKILPYALGEKCSELMLNVYKDDSFSSFYAVNELAQNSFGNMVELDHVELVKIHTIDEVAESLGITSNRRVFLKTDTQGHDAEVLRGGQQTLNYVLGILTEATVKPLYDECATFEDLSKQLLSMGFVYGGMFPISYIPDTLELIELDCYFTRKAEIEVS</sequence>
<dbReference type="InterPro" id="IPR006342">
    <property type="entry name" value="FkbM_mtfrase"/>
</dbReference>
<accession>A0A480ACX3</accession>
<evidence type="ECO:0000313" key="2">
    <source>
        <dbReference type="EMBL" id="GCL42777.1"/>
    </source>
</evidence>
<keyword evidence="2" id="KW-0808">Transferase</keyword>
<dbReference type="NCBIfam" id="TIGR01444">
    <property type="entry name" value="fkbM_fam"/>
    <property type="match status" value="1"/>
</dbReference>
<dbReference type="PANTHER" id="PTHR36973:SF4">
    <property type="entry name" value="NODULATION PROTEIN"/>
    <property type="match status" value="1"/>
</dbReference>
<evidence type="ECO:0000313" key="3">
    <source>
        <dbReference type="Proteomes" id="UP000299367"/>
    </source>
</evidence>
<proteinExistence type="predicted"/>
<dbReference type="SUPFAM" id="SSF53335">
    <property type="entry name" value="S-adenosyl-L-methionine-dependent methyltransferases"/>
    <property type="match status" value="1"/>
</dbReference>
<dbReference type="GO" id="GO:0032259">
    <property type="term" value="P:methylation"/>
    <property type="evidence" value="ECO:0007669"/>
    <property type="project" value="UniProtKB-KW"/>
</dbReference>
<dbReference type="InterPro" id="IPR029063">
    <property type="entry name" value="SAM-dependent_MTases_sf"/>
</dbReference>
<dbReference type="Proteomes" id="UP000299367">
    <property type="component" value="Unassembled WGS sequence"/>
</dbReference>
<reference evidence="3" key="1">
    <citation type="submission" date="2019-02" db="EMBL/GenBank/DDBJ databases">
        <title>Draft genome sequence of Dolichospermum planctonicum NIES-80.</title>
        <authorList>
            <person name="Yamaguchi H."/>
            <person name="Suzuki S."/>
            <person name="Kawachi M."/>
        </authorList>
    </citation>
    <scope>NUCLEOTIDE SEQUENCE [LARGE SCALE GENOMIC DNA]</scope>
    <source>
        <strain evidence="3">NIES-80</strain>
    </source>
</reference>
<comment type="caution">
    <text evidence="2">The sequence shown here is derived from an EMBL/GenBank/DDBJ whole genome shotgun (WGS) entry which is preliminary data.</text>
</comment>
<dbReference type="Pfam" id="PF05050">
    <property type="entry name" value="Methyltransf_21"/>
    <property type="match status" value="1"/>
</dbReference>
<protein>
    <submittedName>
        <fullName evidence="2">Methyltransferase, FkbM family protein</fullName>
    </submittedName>
</protein>
<dbReference type="PANTHER" id="PTHR36973">
    <property type="entry name" value="SLL1456 PROTEIN-RELATED"/>
    <property type="match status" value="1"/>
</dbReference>